<name>A0ABQ0ER66_APOSI</name>
<organism evidence="1 2">
    <name type="scientific">Apodemus speciosus</name>
    <name type="common">Large Japanese field mouse</name>
    <dbReference type="NCBI Taxonomy" id="105296"/>
    <lineage>
        <taxon>Eukaryota</taxon>
        <taxon>Metazoa</taxon>
        <taxon>Chordata</taxon>
        <taxon>Craniata</taxon>
        <taxon>Vertebrata</taxon>
        <taxon>Euteleostomi</taxon>
        <taxon>Mammalia</taxon>
        <taxon>Eutheria</taxon>
        <taxon>Euarchontoglires</taxon>
        <taxon>Glires</taxon>
        <taxon>Rodentia</taxon>
        <taxon>Myomorpha</taxon>
        <taxon>Muroidea</taxon>
        <taxon>Muridae</taxon>
        <taxon>Murinae</taxon>
        <taxon>Apodemus</taxon>
    </lineage>
</organism>
<reference evidence="1 2" key="1">
    <citation type="submission" date="2024-08" db="EMBL/GenBank/DDBJ databases">
        <title>The draft genome of Apodemus speciosus.</title>
        <authorList>
            <person name="Nabeshima K."/>
            <person name="Suzuki S."/>
            <person name="Onuma M."/>
        </authorList>
    </citation>
    <scope>NUCLEOTIDE SEQUENCE [LARGE SCALE GENOMIC DNA]</scope>
    <source>
        <strain evidence="1">IB14-021</strain>
    </source>
</reference>
<dbReference type="EMBL" id="BAAFST010000005">
    <property type="protein sequence ID" value="GAB1289402.1"/>
    <property type="molecule type" value="Genomic_DNA"/>
</dbReference>
<evidence type="ECO:0000313" key="1">
    <source>
        <dbReference type="EMBL" id="GAB1289402.1"/>
    </source>
</evidence>
<gene>
    <name evidence="1" type="ORF">APTSU1_000463200</name>
</gene>
<protein>
    <submittedName>
        <fullName evidence="1">Uncharacterized protein</fullName>
    </submittedName>
</protein>
<keyword evidence="2" id="KW-1185">Reference proteome</keyword>
<dbReference type="Proteomes" id="UP001623349">
    <property type="component" value="Unassembled WGS sequence"/>
</dbReference>
<comment type="caution">
    <text evidence="1">The sequence shown here is derived from an EMBL/GenBank/DDBJ whole genome shotgun (WGS) entry which is preliminary data.</text>
</comment>
<accession>A0ABQ0ER66</accession>
<evidence type="ECO:0000313" key="2">
    <source>
        <dbReference type="Proteomes" id="UP001623349"/>
    </source>
</evidence>
<proteinExistence type="predicted"/>
<sequence length="70" mass="7622">MAAGAAGPGSTRRIRLSQPFGYFVLYRAALSLVYHPVSGGTQVLQQLQEEGLGRMKTEVSTRPASNQWID</sequence>